<gene>
    <name evidence="1" type="ORF">GTP92_24395</name>
</gene>
<comment type="caution">
    <text evidence="1">The sequence shown here is derived from an EMBL/GenBank/DDBJ whole genome shotgun (WGS) entry which is preliminary data.</text>
</comment>
<name>A0AAN3Q9A7_ECOLX</name>
<protein>
    <submittedName>
        <fullName evidence="1">Uncharacterized protein</fullName>
    </submittedName>
</protein>
<proteinExistence type="predicted"/>
<dbReference type="EMBL" id="AAXDPX010000047">
    <property type="protein sequence ID" value="EGO6681409.1"/>
    <property type="molecule type" value="Genomic_DNA"/>
</dbReference>
<evidence type="ECO:0000313" key="1">
    <source>
        <dbReference type="EMBL" id="EGO6681409.1"/>
    </source>
</evidence>
<sequence>MGKLAGGINLYDCDITLTTRLSYDFASKTQSKTPAYMDMQSAVAENEISSFIKKLMEIHSRKKDVNVIDNWEKALVNLQHLLVNAIK</sequence>
<dbReference type="Proteomes" id="UP000600030">
    <property type="component" value="Unassembled WGS sequence"/>
</dbReference>
<dbReference type="AlphaFoldDB" id="A0AAN3Q9A7"/>
<evidence type="ECO:0000313" key="2">
    <source>
        <dbReference type="Proteomes" id="UP000600030"/>
    </source>
</evidence>
<reference evidence="1" key="1">
    <citation type="submission" date="2020-01" db="EMBL/GenBank/DDBJ databases">
        <authorList>
            <consortium name="GenomeTrakr network: Whole genome sequencing for foodborne pathogen traceback"/>
        </authorList>
    </citation>
    <scope>NUCLEOTIDE SEQUENCE</scope>
    <source>
        <strain evidence="1">PSU-2311</strain>
    </source>
</reference>
<organism evidence="1 2">
    <name type="scientific">Escherichia coli</name>
    <dbReference type="NCBI Taxonomy" id="562"/>
    <lineage>
        <taxon>Bacteria</taxon>
        <taxon>Pseudomonadati</taxon>
        <taxon>Pseudomonadota</taxon>
        <taxon>Gammaproteobacteria</taxon>
        <taxon>Enterobacterales</taxon>
        <taxon>Enterobacteriaceae</taxon>
        <taxon>Escherichia</taxon>
    </lineage>
</organism>
<accession>A0AAN3Q9A7</accession>